<dbReference type="EMBL" id="KE504137">
    <property type="protein sequence ID" value="EPT02186.1"/>
    <property type="molecule type" value="Genomic_DNA"/>
</dbReference>
<dbReference type="AlphaFoldDB" id="S8FLH0"/>
<sequence>MAPVQTPPRYMHDRRDGHGDGGHGDGGGDDSGDSDGGRSEEEVPISGATDGARDAVAYGPGGSKAKVISANEPFAGRKSGGGVRGEVYGTSEYGSGYPGLPAGSVAGRGFPFVFWPVVWRSGGYGAPYLYDPEYGTPMNTSRPGGALALATFSAPHANSTLFVVADTSTVASLLTSIQKACTLDTDSSSKVPKPFDGSASEPQPEQVVQYYRASSVALLLYGYNNTDALMPQGADGGKTVVLPGWVDRTLLDCLNTTIGEAVPLFSGTDSSIYLPSVLGAIGGIVLFSLLLWGCKRSA</sequence>
<feature type="compositionally biased region" description="Basic and acidic residues" evidence="1">
    <location>
        <begin position="10"/>
        <end position="23"/>
    </location>
</feature>
<keyword evidence="2" id="KW-0472">Membrane</keyword>
<keyword evidence="4" id="KW-1185">Reference proteome</keyword>
<dbReference type="InParanoid" id="S8FLH0"/>
<feature type="region of interest" description="Disordered" evidence="1">
    <location>
        <begin position="1"/>
        <end position="57"/>
    </location>
</feature>
<protein>
    <submittedName>
        <fullName evidence="3">Uncharacterized protein</fullName>
    </submittedName>
</protein>
<name>S8FLH0_FOMSC</name>
<dbReference type="Proteomes" id="UP000015241">
    <property type="component" value="Unassembled WGS sequence"/>
</dbReference>
<reference evidence="3 4" key="1">
    <citation type="journal article" date="2012" name="Science">
        <title>The Paleozoic origin of enzymatic lignin decomposition reconstructed from 31 fungal genomes.</title>
        <authorList>
            <person name="Floudas D."/>
            <person name="Binder M."/>
            <person name="Riley R."/>
            <person name="Barry K."/>
            <person name="Blanchette R.A."/>
            <person name="Henrissat B."/>
            <person name="Martinez A.T."/>
            <person name="Otillar R."/>
            <person name="Spatafora J.W."/>
            <person name="Yadav J.S."/>
            <person name="Aerts A."/>
            <person name="Benoit I."/>
            <person name="Boyd A."/>
            <person name="Carlson A."/>
            <person name="Copeland A."/>
            <person name="Coutinho P.M."/>
            <person name="de Vries R.P."/>
            <person name="Ferreira P."/>
            <person name="Findley K."/>
            <person name="Foster B."/>
            <person name="Gaskell J."/>
            <person name="Glotzer D."/>
            <person name="Gorecki P."/>
            <person name="Heitman J."/>
            <person name="Hesse C."/>
            <person name="Hori C."/>
            <person name="Igarashi K."/>
            <person name="Jurgens J.A."/>
            <person name="Kallen N."/>
            <person name="Kersten P."/>
            <person name="Kohler A."/>
            <person name="Kuees U."/>
            <person name="Kumar T.K.A."/>
            <person name="Kuo A."/>
            <person name="LaButti K."/>
            <person name="Larrondo L.F."/>
            <person name="Lindquist E."/>
            <person name="Ling A."/>
            <person name="Lombard V."/>
            <person name="Lucas S."/>
            <person name="Lundell T."/>
            <person name="Martin R."/>
            <person name="McLaughlin D.J."/>
            <person name="Morgenstern I."/>
            <person name="Morin E."/>
            <person name="Murat C."/>
            <person name="Nagy L.G."/>
            <person name="Nolan M."/>
            <person name="Ohm R.A."/>
            <person name="Patyshakuliyeva A."/>
            <person name="Rokas A."/>
            <person name="Ruiz-Duenas F.J."/>
            <person name="Sabat G."/>
            <person name="Salamov A."/>
            <person name="Samejima M."/>
            <person name="Schmutz J."/>
            <person name="Slot J.C."/>
            <person name="St John F."/>
            <person name="Stenlid J."/>
            <person name="Sun H."/>
            <person name="Sun S."/>
            <person name="Syed K."/>
            <person name="Tsang A."/>
            <person name="Wiebenga A."/>
            <person name="Young D."/>
            <person name="Pisabarro A."/>
            <person name="Eastwood D.C."/>
            <person name="Martin F."/>
            <person name="Cullen D."/>
            <person name="Grigoriev I.V."/>
            <person name="Hibbett D.S."/>
        </authorList>
    </citation>
    <scope>NUCLEOTIDE SEQUENCE</scope>
    <source>
        <strain evidence="4">FP-58527</strain>
    </source>
</reference>
<evidence type="ECO:0000256" key="1">
    <source>
        <dbReference type="SAM" id="MobiDB-lite"/>
    </source>
</evidence>
<dbReference type="eggNOG" id="ENOG502SQIM">
    <property type="taxonomic scope" value="Eukaryota"/>
</dbReference>
<evidence type="ECO:0000313" key="3">
    <source>
        <dbReference type="EMBL" id="EPT02186.1"/>
    </source>
</evidence>
<feature type="transmembrane region" description="Helical" evidence="2">
    <location>
        <begin position="272"/>
        <end position="292"/>
    </location>
</feature>
<keyword evidence="2" id="KW-0812">Transmembrane</keyword>
<dbReference type="OrthoDB" id="3365917at2759"/>
<organism evidence="3 4">
    <name type="scientific">Fomitopsis schrenkii</name>
    <name type="common">Brown rot fungus</name>
    <dbReference type="NCBI Taxonomy" id="2126942"/>
    <lineage>
        <taxon>Eukaryota</taxon>
        <taxon>Fungi</taxon>
        <taxon>Dikarya</taxon>
        <taxon>Basidiomycota</taxon>
        <taxon>Agaricomycotina</taxon>
        <taxon>Agaricomycetes</taxon>
        <taxon>Polyporales</taxon>
        <taxon>Fomitopsis</taxon>
    </lineage>
</organism>
<accession>S8FLH0</accession>
<evidence type="ECO:0000313" key="4">
    <source>
        <dbReference type="Proteomes" id="UP000015241"/>
    </source>
</evidence>
<proteinExistence type="predicted"/>
<dbReference type="HOGENOM" id="CLU_057147_1_0_1"/>
<gene>
    <name evidence="3" type="ORF">FOMPIDRAFT_1029477</name>
</gene>
<evidence type="ECO:0000256" key="2">
    <source>
        <dbReference type="SAM" id="Phobius"/>
    </source>
</evidence>
<dbReference type="STRING" id="743788.S8FLH0"/>
<keyword evidence="2" id="KW-1133">Transmembrane helix</keyword>